<dbReference type="GO" id="GO:0015744">
    <property type="term" value="P:succinate transport"/>
    <property type="evidence" value="ECO:0007669"/>
    <property type="project" value="TreeGrafter"/>
</dbReference>
<evidence type="ECO:0000256" key="4">
    <source>
        <dbReference type="ARBA" id="ARBA00022692"/>
    </source>
</evidence>
<evidence type="ECO:0000256" key="5">
    <source>
        <dbReference type="ARBA" id="ARBA00022989"/>
    </source>
</evidence>
<evidence type="ECO:0000256" key="2">
    <source>
        <dbReference type="ARBA" id="ARBA00022475"/>
    </source>
</evidence>
<feature type="transmembrane region" description="Helical" evidence="8">
    <location>
        <begin position="81"/>
        <end position="98"/>
    </location>
</feature>
<evidence type="ECO:0000259" key="9">
    <source>
        <dbReference type="Pfam" id="PF12821"/>
    </source>
</evidence>
<organism evidence="10 11">
    <name type="scientific">Brevibacillus fulvus</name>
    <dbReference type="NCBI Taxonomy" id="1125967"/>
    <lineage>
        <taxon>Bacteria</taxon>
        <taxon>Bacillati</taxon>
        <taxon>Bacillota</taxon>
        <taxon>Bacilli</taxon>
        <taxon>Bacillales</taxon>
        <taxon>Paenibacillaceae</taxon>
        <taxon>Brevibacillus</taxon>
    </lineage>
</organism>
<comment type="caution">
    <text evidence="10">The sequence shown here is derived from an EMBL/GenBank/DDBJ whole genome shotgun (WGS) entry which is preliminary data.</text>
</comment>
<dbReference type="InterPro" id="IPR050539">
    <property type="entry name" value="ThrE_Dicarb/AminoAcid_Exp"/>
</dbReference>
<dbReference type="AlphaFoldDB" id="A0A938Y2X9"/>
<dbReference type="PANTHER" id="PTHR34390:SF1">
    <property type="entry name" value="SUCCINATE TRANSPORTER SUBUNIT YJJB-RELATED"/>
    <property type="match status" value="1"/>
</dbReference>
<evidence type="ECO:0000256" key="1">
    <source>
        <dbReference type="ARBA" id="ARBA00004651"/>
    </source>
</evidence>
<dbReference type="PANTHER" id="PTHR34390">
    <property type="entry name" value="UPF0442 PROTEIN YJJB-RELATED"/>
    <property type="match status" value="1"/>
</dbReference>
<evidence type="ECO:0000313" key="10">
    <source>
        <dbReference type="EMBL" id="MBM7592183.1"/>
    </source>
</evidence>
<dbReference type="RefSeq" id="WP_204519913.1">
    <property type="nucleotide sequence ID" value="NZ_BAABIN010000032.1"/>
</dbReference>
<evidence type="ECO:0000313" key="11">
    <source>
        <dbReference type="Proteomes" id="UP000717624"/>
    </source>
</evidence>
<evidence type="ECO:0000256" key="3">
    <source>
        <dbReference type="ARBA" id="ARBA00022519"/>
    </source>
</evidence>
<dbReference type="Proteomes" id="UP000717624">
    <property type="component" value="Unassembled WGS sequence"/>
</dbReference>
<dbReference type="GO" id="GO:0005886">
    <property type="term" value="C:plasma membrane"/>
    <property type="evidence" value="ECO:0007669"/>
    <property type="project" value="UniProtKB-SubCell"/>
</dbReference>
<evidence type="ECO:0000256" key="8">
    <source>
        <dbReference type="SAM" id="Phobius"/>
    </source>
</evidence>
<feature type="domain" description="Threonine/Serine exporter ThrE" evidence="9">
    <location>
        <begin position="7"/>
        <end position="132"/>
    </location>
</feature>
<evidence type="ECO:0000256" key="7">
    <source>
        <dbReference type="ARBA" id="ARBA00034125"/>
    </source>
</evidence>
<accession>A0A938Y2X9</accession>
<keyword evidence="6 8" id="KW-0472">Membrane</keyword>
<dbReference type="EMBL" id="JAFBEB010000021">
    <property type="protein sequence ID" value="MBM7592183.1"/>
    <property type="molecule type" value="Genomic_DNA"/>
</dbReference>
<comment type="similarity">
    <text evidence="7">Belongs to the ThrE exporter (TC 2.A.79) family.</text>
</comment>
<protein>
    <submittedName>
        <fullName evidence="10">Uncharacterized membrane protein YjjB (DUF3815 family)</fullName>
    </submittedName>
</protein>
<sequence length="153" mass="16203">MAWWHGIILSLCSTTAYCLLFNVPVRVLPAGGAVGVIGWIVFSLSPYFGASQIMATFLAAITLSLVSQILSIYMRVPSTNFSISGIIPLVPGSIAYKAMLSFVNGDNLGGITLSTQTFLLAGAIASGLIMGVSIFSLWKGIVMRNALKRTKAN</sequence>
<keyword evidence="5 8" id="KW-1133">Transmembrane helix</keyword>
<dbReference type="Pfam" id="PF12821">
    <property type="entry name" value="ThrE_2"/>
    <property type="match status" value="1"/>
</dbReference>
<comment type="subcellular location">
    <subcellularLocation>
        <location evidence="1">Cell membrane</location>
        <topology evidence="1">Multi-pass membrane protein</topology>
    </subcellularLocation>
</comment>
<proteinExistence type="inferred from homology"/>
<evidence type="ECO:0000256" key="6">
    <source>
        <dbReference type="ARBA" id="ARBA00023136"/>
    </source>
</evidence>
<feature type="transmembrane region" description="Helical" evidence="8">
    <location>
        <begin position="54"/>
        <end position="74"/>
    </location>
</feature>
<gene>
    <name evidence="10" type="ORF">JOD01_003845</name>
</gene>
<reference evidence="10" key="1">
    <citation type="submission" date="2021-01" db="EMBL/GenBank/DDBJ databases">
        <title>Genomic Encyclopedia of Type Strains, Phase IV (KMG-IV): sequencing the most valuable type-strain genomes for metagenomic binning, comparative biology and taxonomic classification.</title>
        <authorList>
            <person name="Goeker M."/>
        </authorList>
    </citation>
    <scope>NUCLEOTIDE SEQUENCE</scope>
    <source>
        <strain evidence="10">DSM 25523</strain>
    </source>
</reference>
<keyword evidence="2" id="KW-1003">Cell membrane</keyword>
<keyword evidence="4 8" id="KW-0812">Transmembrane</keyword>
<keyword evidence="11" id="KW-1185">Reference proteome</keyword>
<name>A0A938Y2X9_9BACL</name>
<keyword evidence="3" id="KW-0997">Cell inner membrane</keyword>
<feature type="transmembrane region" description="Helical" evidence="8">
    <location>
        <begin position="118"/>
        <end position="138"/>
    </location>
</feature>
<dbReference type="InterPro" id="IPR024528">
    <property type="entry name" value="ThrE_2"/>
</dbReference>
<feature type="transmembrane region" description="Helical" evidence="8">
    <location>
        <begin position="30"/>
        <end position="48"/>
    </location>
</feature>